<feature type="compositionally biased region" description="Basic and acidic residues" evidence="1">
    <location>
        <begin position="182"/>
        <end position="199"/>
    </location>
</feature>
<evidence type="ECO:0000256" key="1">
    <source>
        <dbReference type="SAM" id="MobiDB-lite"/>
    </source>
</evidence>
<sequence length="599" mass="65522">MDTTAHDDSTSTTSDYESGASEGVDYQYEGQTTLDRQITTTTTATTTTRALDKSPGRKKSPRGRTRAIVACTCACARKASELSDDHESADSGEDTDVELPDNSQRLTRPGRPRAPRPGSNGGGSETRDSRAGSSSHSKKSKAGAGKKAEKRTPYIEEYPDEPRRPVIILKEHKLPRRSSASDAKRVPSRDDRDYPEDHPLLMSAGPSSNSGSGSRGRSPATAAKRSRQSPATRQPTTTTAHPPPHPRRPDFTASPTISDSDLSDSEPEPLPIPKLPLPRRRRSAHDPEDEPEIAATIIRSSAWPQHEPATYSSSWPLQSGTHYPTARQPQPQHRASPPPPANNNNNIFHTSPPPLRSPHLKPRPPRAPRRPIARTIVSKPSMPALDRAARSSLATNLCDIWRGRPEDWESPYSSEFESEDDDDFAPPRMRLLEGTPPHEASPSVFSRPSRSRSRGGMGMRMGVGFLREASPLPTRRQSTRSHDEYTHDGFSAGGNGFLIEPPPPPREPSLAPSTRSRWTVRRYSFPESEPAAPPPPPPPPMMRGGGGGGGYRRAMSPVYSAARRTREFLSPVPMRAARFDFDAWGCARGSFGELGVGRF</sequence>
<feature type="compositionally biased region" description="Low complexity" evidence="1">
    <location>
        <begin position="203"/>
        <end position="240"/>
    </location>
</feature>
<evidence type="ECO:0000313" key="3">
    <source>
        <dbReference type="Proteomes" id="UP001270362"/>
    </source>
</evidence>
<gene>
    <name evidence="2" type="ORF">B0T22DRAFT_113622</name>
</gene>
<feature type="compositionally biased region" description="Low complexity" evidence="1">
    <location>
        <begin position="31"/>
        <end position="49"/>
    </location>
</feature>
<reference evidence="2" key="2">
    <citation type="submission" date="2023-06" db="EMBL/GenBank/DDBJ databases">
        <authorList>
            <consortium name="Lawrence Berkeley National Laboratory"/>
            <person name="Haridas S."/>
            <person name="Hensen N."/>
            <person name="Bonometti L."/>
            <person name="Westerberg I."/>
            <person name="Brannstrom I.O."/>
            <person name="Guillou S."/>
            <person name="Cros-Aarteil S."/>
            <person name="Calhoun S."/>
            <person name="Kuo A."/>
            <person name="Mondo S."/>
            <person name="Pangilinan J."/>
            <person name="Riley R."/>
            <person name="Labutti K."/>
            <person name="Andreopoulos B."/>
            <person name="Lipzen A."/>
            <person name="Chen C."/>
            <person name="Yanf M."/>
            <person name="Daum C."/>
            <person name="Ng V."/>
            <person name="Clum A."/>
            <person name="Steindorff A."/>
            <person name="Ohm R."/>
            <person name="Martin F."/>
            <person name="Silar P."/>
            <person name="Natvig D."/>
            <person name="Lalanne C."/>
            <person name="Gautier V."/>
            <person name="Ament-Velasquez S.L."/>
            <person name="Kruys A."/>
            <person name="Hutchinson M.I."/>
            <person name="Powell A.J."/>
            <person name="Barry K."/>
            <person name="Miller A.N."/>
            <person name="Grigoriev I.V."/>
            <person name="Debuchy R."/>
            <person name="Gladieux P."/>
            <person name="Thoren M.H."/>
            <person name="Johannesson H."/>
        </authorList>
    </citation>
    <scope>NUCLEOTIDE SEQUENCE</scope>
    <source>
        <strain evidence="2">CBS 314.62</strain>
    </source>
</reference>
<feature type="region of interest" description="Disordered" evidence="1">
    <location>
        <begin position="79"/>
        <end position="390"/>
    </location>
</feature>
<feature type="compositionally biased region" description="Basic residues" evidence="1">
    <location>
        <begin position="358"/>
        <end position="372"/>
    </location>
</feature>
<feature type="region of interest" description="Disordered" evidence="1">
    <location>
        <begin position="1"/>
        <end position="66"/>
    </location>
</feature>
<feature type="compositionally biased region" description="Acidic residues" evidence="1">
    <location>
        <begin position="90"/>
        <end position="99"/>
    </location>
</feature>
<dbReference type="EMBL" id="JAULSO010000001">
    <property type="protein sequence ID" value="KAK3695634.1"/>
    <property type="molecule type" value="Genomic_DNA"/>
</dbReference>
<feature type="region of interest" description="Disordered" evidence="1">
    <location>
        <begin position="403"/>
        <end position="554"/>
    </location>
</feature>
<name>A0AAE1CIJ7_9PEZI</name>
<protein>
    <submittedName>
        <fullName evidence="2">Uncharacterized protein</fullName>
    </submittedName>
</protein>
<feature type="compositionally biased region" description="Basic residues" evidence="1">
    <location>
        <begin position="56"/>
        <end position="65"/>
    </location>
</feature>
<organism evidence="2 3">
    <name type="scientific">Podospora appendiculata</name>
    <dbReference type="NCBI Taxonomy" id="314037"/>
    <lineage>
        <taxon>Eukaryota</taxon>
        <taxon>Fungi</taxon>
        <taxon>Dikarya</taxon>
        <taxon>Ascomycota</taxon>
        <taxon>Pezizomycotina</taxon>
        <taxon>Sordariomycetes</taxon>
        <taxon>Sordariomycetidae</taxon>
        <taxon>Sordariales</taxon>
        <taxon>Podosporaceae</taxon>
        <taxon>Podospora</taxon>
    </lineage>
</organism>
<feature type="compositionally biased region" description="Basic and acidic residues" evidence="1">
    <location>
        <begin position="79"/>
        <end position="89"/>
    </location>
</feature>
<dbReference type="AlphaFoldDB" id="A0AAE1CIJ7"/>
<accession>A0AAE1CIJ7</accession>
<reference evidence="2" key="1">
    <citation type="journal article" date="2023" name="Mol. Phylogenet. Evol.">
        <title>Genome-scale phylogeny and comparative genomics of the fungal order Sordariales.</title>
        <authorList>
            <person name="Hensen N."/>
            <person name="Bonometti L."/>
            <person name="Westerberg I."/>
            <person name="Brannstrom I.O."/>
            <person name="Guillou S."/>
            <person name="Cros-Aarteil S."/>
            <person name="Calhoun S."/>
            <person name="Haridas S."/>
            <person name="Kuo A."/>
            <person name="Mondo S."/>
            <person name="Pangilinan J."/>
            <person name="Riley R."/>
            <person name="LaButti K."/>
            <person name="Andreopoulos B."/>
            <person name="Lipzen A."/>
            <person name="Chen C."/>
            <person name="Yan M."/>
            <person name="Daum C."/>
            <person name="Ng V."/>
            <person name="Clum A."/>
            <person name="Steindorff A."/>
            <person name="Ohm R.A."/>
            <person name="Martin F."/>
            <person name="Silar P."/>
            <person name="Natvig D.O."/>
            <person name="Lalanne C."/>
            <person name="Gautier V."/>
            <person name="Ament-Velasquez S.L."/>
            <person name="Kruys A."/>
            <person name="Hutchinson M.I."/>
            <person name="Powell A.J."/>
            <person name="Barry K."/>
            <person name="Miller A.N."/>
            <person name="Grigoriev I.V."/>
            <person name="Debuchy R."/>
            <person name="Gladieux P."/>
            <person name="Hiltunen Thoren M."/>
            <person name="Johannesson H."/>
        </authorList>
    </citation>
    <scope>NUCLEOTIDE SEQUENCE</scope>
    <source>
        <strain evidence="2">CBS 314.62</strain>
    </source>
</reference>
<feature type="compositionally biased region" description="Basic and acidic residues" evidence="1">
    <location>
        <begin position="146"/>
        <end position="172"/>
    </location>
</feature>
<feature type="compositionally biased region" description="Low complexity" evidence="1">
    <location>
        <begin position="326"/>
        <end position="335"/>
    </location>
</feature>
<evidence type="ECO:0000313" key="2">
    <source>
        <dbReference type="EMBL" id="KAK3695634.1"/>
    </source>
</evidence>
<feature type="compositionally biased region" description="Polar residues" evidence="1">
    <location>
        <begin position="310"/>
        <end position="322"/>
    </location>
</feature>
<dbReference type="Proteomes" id="UP001270362">
    <property type="component" value="Unassembled WGS sequence"/>
</dbReference>
<comment type="caution">
    <text evidence="2">The sequence shown here is derived from an EMBL/GenBank/DDBJ whole genome shotgun (WGS) entry which is preliminary data.</text>
</comment>
<keyword evidence="3" id="KW-1185">Reference proteome</keyword>
<feature type="compositionally biased region" description="Pro residues" evidence="1">
    <location>
        <begin position="531"/>
        <end position="541"/>
    </location>
</feature>
<proteinExistence type="predicted"/>